<dbReference type="AlphaFoldDB" id="A0A0W8CGW4"/>
<gene>
    <name evidence="1" type="ORF">AM588_10000556</name>
</gene>
<reference evidence="1 2" key="1">
    <citation type="submission" date="2015-11" db="EMBL/GenBank/DDBJ databases">
        <title>Genomes and virulence difference between two physiological races of Phytophthora nicotianae.</title>
        <authorList>
            <person name="Liu H."/>
            <person name="Ma X."/>
            <person name="Yu H."/>
            <person name="Fang D."/>
            <person name="Li Y."/>
            <person name="Wang X."/>
            <person name="Wang W."/>
            <person name="Dong Y."/>
            <person name="Xiao B."/>
        </authorList>
    </citation>
    <scope>NUCLEOTIDE SEQUENCE [LARGE SCALE GENOMIC DNA]</scope>
    <source>
        <strain evidence="2">race 1</strain>
    </source>
</reference>
<dbReference type="EMBL" id="LNFP01002454">
    <property type="protein sequence ID" value="KUF83301.1"/>
    <property type="molecule type" value="Genomic_DNA"/>
</dbReference>
<sequence length="157" mass="18768">MVYTKSEDEFDQHATEFKHLACRENRDSLWNYFDKNWVACKDMLESFFGKLKADLDSSMSMRECLEATIRDQRPKEDEYVTRVVMPGTRRDLTYDDEMNQLFDMTSEWLADVFEPEYKFAGNPESAKMYNIDDEDLYVNFVRDGQVSRRQIQLDVYL</sequence>
<protein>
    <submittedName>
        <fullName evidence="1">Serine hydroxymethyltransferase</fullName>
    </submittedName>
</protein>
<proteinExistence type="predicted"/>
<evidence type="ECO:0000313" key="2">
    <source>
        <dbReference type="Proteomes" id="UP000054636"/>
    </source>
</evidence>
<dbReference type="Proteomes" id="UP000054636">
    <property type="component" value="Unassembled WGS sequence"/>
</dbReference>
<name>A0A0W8CGW4_PHYNI</name>
<comment type="caution">
    <text evidence="1">The sequence shown here is derived from an EMBL/GenBank/DDBJ whole genome shotgun (WGS) entry which is preliminary data.</text>
</comment>
<accession>A0A0W8CGW4</accession>
<evidence type="ECO:0000313" key="1">
    <source>
        <dbReference type="EMBL" id="KUF83301.1"/>
    </source>
</evidence>
<organism evidence="1 2">
    <name type="scientific">Phytophthora nicotianae</name>
    <name type="common">Potato buckeye rot agent</name>
    <name type="synonym">Phytophthora parasitica</name>
    <dbReference type="NCBI Taxonomy" id="4792"/>
    <lineage>
        <taxon>Eukaryota</taxon>
        <taxon>Sar</taxon>
        <taxon>Stramenopiles</taxon>
        <taxon>Oomycota</taxon>
        <taxon>Peronosporomycetes</taxon>
        <taxon>Peronosporales</taxon>
        <taxon>Peronosporaceae</taxon>
        <taxon>Phytophthora</taxon>
    </lineage>
</organism>